<dbReference type="EC" id="2.7.2.3" evidence="5 12"/>
<comment type="subcellular location">
    <subcellularLocation>
        <location evidence="12">Cytoplasm</location>
    </subcellularLocation>
</comment>
<dbReference type="GO" id="GO:0006094">
    <property type="term" value="P:gluconeogenesis"/>
    <property type="evidence" value="ECO:0007669"/>
    <property type="project" value="TreeGrafter"/>
</dbReference>
<feature type="binding site" evidence="12 14">
    <location>
        <position position="324"/>
    </location>
    <ligand>
        <name>ATP</name>
        <dbReference type="ChEBI" id="CHEBI:30616"/>
    </ligand>
</feature>
<dbReference type="GO" id="GO:0006096">
    <property type="term" value="P:glycolytic process"/>
    <property type="evidence" value="ECO:0007669"/>
    <property type="project" value="UniProtKB-UniRule"/>
</dbReference>
<evidence type="ECO:0000313" key="17">
    <source>
        <dbReference type="Proteomes" id="UP000528322"/>
    </source>
</evidence>
<keyword evidence="12" id="KW-0963">Cytoplasm</keyword>
<dbReference type="GO" id="GO:0005829">
    <property type="term" value="C:cytosol"/>
    <property type="evidence" value="ECO:0007669"/>
    <property type="project" value="UniProtKB-ARBA"/>
</dbReference>
<comment type="caution">
    <text evidence="16">The sequence shown here is derived from an EMBL/GenBank/DDBJ whole genome shotgun (WGS) entry which is preliminary data.</text>
</comment>
<keyword evidence="11 12" id="KW-0324">Glycolysis</keyword>
<gene>
    <name evidence="12" type="primary">pgk</name>
    <name evidence="16" type="ORF">HNR37_000390</name>
</gene>
<dbReference type="HAMAP" id="MF_00145">
    <property type="entry name" value="Phosphoglyc_kinase"/>
    <property type="match status" value="1"/>
</dbReference>
<evidence type="ECO:0000256" key="10">
    <source>
        <dbReference type="ARBA" id="ARBA00022840"/>
    </source>
</evidence>
<evidence type="ECO:0000256" key="8">
    <source>
        <dbReference type="ARBA" id="ARBA00022741"/>
    </source>
</evidence>
<dbReference type="InterPro" id="IPR001576">
    <property type="entry name" value="Phosphoglycerate_kinase"/>
</dbReference>
<sequence>MIKKSVRDVNLAAQRVFVRVDFNVPIRDGVVEDTTRIEAAVETIEHISAQGGRVILASHMGRPKGKVNPDMSLRPAAAVLGSLLGKSVKFVDDCVGEVVSRAVDAMADGDIILLENTRFYPGEEANDPEFARKLAVNADVFVCDAFGSAHRAHASTEGITAHVQESVAGFLLERELEYLSTRIQEAKRPFVAILGGAKVSDKIPVIKNLFDKVDAILIGGAMAYTFLAAKGIATGLSFVEKEMVDSTAELLEESRRRGVTIHLPLDHIAGKEFSEVTDKITTESELIRDGYMGLDIGPRTIAHYSEVIDHAKTVLWNGPMGVFEWKSFSEGTYAVAAALANNREAITIVGGGDSVSAIQKSGYADRVSHISTGGGASLELLSGIQLPGIACLANK</sequence>
<evidence type="ECO:0000256" key="13">
    <source>
        <dbReference type="PIRSR" id="PIRSR000724-1"/>
    </source>
</evidence>
<evidence type="ECO:0000256" key="9">
    <source>
        <dbReference type="ARBA" id="ARBA00022777"/>
    </source>
</evidence>
<dbReference type="FunFam" id="3.40.50.1260:FF:000006">
    <property type="entry name" value="Phosphoglycerate kinase"/>
    <property type="match status" value="1"/>
</dbReference>
<dbReference type="InterPro" id="IPR015824">
    <property type="entry name" value="Phosphoglycerate_kinase_N"/>
</dbReference>
<dbReference type="GO" id="GO:0004618">
    <property type="term" value="F:phosphoglycerate kinase activity"/>
    <property type="evidence" value="ECO:0007669"/>
    <property type="project" value="UniProtKB-UniRule"/>
</dbReference>
<protein>
    <recommendedName>
        <fullName evidence="6 12">Phosphoglycerate kinase</fullName>
        <ecNumber evidence="5 12">2.7.2.3</ecNumber>
    </recommendedName>
</protein>
<evidence type="ECO:0000256" key="5">
    <source>
        <dbReference type="ARBA" id="ARBA00013061"/>
    </source>
</evidence>
<reference evidence="16 17" key="1">
    <citation type="submission" date="2020-08" db="EMBL/GenBank/DDBJ databases">
        <title>Genomic Encyclopedia of Type Strains, Phase IV (KMG-IV): sequencing the most valuable type-strain genomes for metagenomic binning, comparative biology and taxonomic classification.</title>
        <authorList>
            <person name="Goeker M."/>
        </authorList>
    </citation>
    <scope>NUCLEOTIDE SEQUENCE [LARGE SCALE GENOMIC DNA]</scope>
    <source>
        <strain evidence="16 17">DSM 22071</strain>
    </source>
</reference>
<evidence type="ECO:0000256" key="12">
    <source>
        <dbReference type="HAMAP-Rule" id="MF_00145"/>
    </source>
</evidence>
<keyword evidence="9 12" id="KW-0418">Kinase</keyword>
<accession>A0A7W7Y360</accession>
<dbReference type="Proteomes" id="UP000528322">
    <property type="component" value="Unassembled WGS sequence"/>
</dbReference>
<name>A0A7W7Y360_9BACT</name>
<feature type="binding site" evidence="12 13">
    <location>
        <begin position="21"/>
        <end position="23"/>
    </location>
    <ligand>
        <name>substrate</name>
    </ligand>
</feature>
<dbReference type="PANTHER" id="PTHR11406:SF23">
    <property type="entry name" value="PHOSPHOGLYCERATE KINASE 1, CHLOROPLASTIC-RELATED"/>
    <property type="match status" value="1"/>
</dbReference>
<dbReference type="PROSITE" id="PS00111">
    <property type="entry name" value="PGLYCERATE_KINASE"/>
    <property type="match status" value="1"/>
</dbReference>
<feature type="binding site" evidence="12 14">
    <location>
        <position position="202"/>
    </location>
    <ligand>
        <name>ATP</name>
        <dbReference type="ChEBI" id="CHEBI:30616"/>
    </ligand>
</feature>
<dbReference type="InterPro" id="IPR036043">
    <property type="entry name" value="Phosphoglycerate_kinase_sf"/>
</dbReference>
<feature type="binding site" evidence="13">
    <location>
        <position position="36"/>
    </location>
    <ligand>
        <name>(2R)-3-phosphoglycerate</name>
        <dbReference type="ChEBI" id="CHEBI:58272"/>
    </ligand>
</feature>
<evidence type="ECO:0000256" key="6">
    <source>
        <dbReference type="ARBA" id="ARBA00016471"/>
    </source>
</evidence>
<keyword evidence="8 12" id="KW-0547">Nucleotide-binding</keyword>
<comment type="similarity">
    <text evidence="3 12 15">Belongs to the phosphoglycerate kinase family.</text>
</comment>
<dbReference type="PANTHER" id="PTHR11406">
    <property type="entry name" value="PHOSPHOGLYCERATE KINASE"/>
    <property type="match status" value="1"/>
</dbReference>
<feature type="binding site" evidence="12">
    <location>
        <position position="118"/>
    </location>
    <ligand>
        <name>substrate</name>
    </ligand>
</feature>
<feature type="binding site" evidence="12">
    <location>
        <position position="151"/>
    </location>
    <ligand>
        <name>substrate</name>
    </ligand>
</feature>
<comment type="pathway">
    <text evidence="2 12">Carbohydrate degradation; glycolysis; pyruvate from D-glyceraldehyde 3-phosphate: step 2/5.</text>
</comment>
<dbReference type="UniPathway" id="UPA00109">
    <property type="reaction ID" value="UER00185"/>
</dbReference>
<feature type="binding site" evidence="12">
    <location>
        <position position="36"/>
    </location>
    <ligand>
        <name>substrate</name>
    </ligand>
</feature>
<evidence type="ECO:0000256" key="3">
    <source>
        <dbReference type="ARBA" id="ARBA00008982"/>
    </source>
</evidence>
<evidence type="ECO:0000256" key="14">
    <source>
        <dbReference type="PIRSR" id="PIRSR000724-2"/>
    </source>
</evidence>
<dbReference type="RefSeq" id="WP_183729113.1">
    <property type="nucleotide sequence ID" value="NZ_JACHID010000002.1"/>
</dbReference>
<dbReference type="SUPFAM" id="SSF53748">
    <property type="entry name" value="Phosphoglycerate kinase"/>
    <property type="match status" value="1"/>
</dbReference>
<dbReference type="GO" id="GO:0005524">
    <property type="term" value="F:ATP binding"/>
    <property type="evidence" value="ECO:0007669"/>
    <property type="project" value="UniProtKB-KW"/>
</dbReference>
<feature type="binding site" evidence="13">
    <location>
        <position position="151"/>
    </location>
    <ligand>
        <name>(2R)-3-phosphoglycerate</name>
        <dbReference type="ChEBI" id="CHEBI:58272"/>
    </ligand>
</feature>
<proteinExistence type="inferred from homology"/>
<dbReference type="FunFam" id="3.40.50.1260:FF:000003">
    <property type="entry name" value="Phosphoglycerate kinase"/>
    <property type="match status" value="1"/>
</dbReference>
<keyword evidence="17" id="KW-1185">Reference proteome</keyword>
<dbReference type="AlphaFoldDB" id="A0A7W7Y360"/>
<dbReference type="CDD" id="cd00318">
    <property type="entry name" value="Phosphoglycerate_kinase"/>
    <property type="match status" value="1"/>
</dbReference>
<evidence type="ECO:0000256" key="11">
    <source>
        <dbReference type="ARBA" id="ARBA00023152"/>
    </source>
</evidence>
<feature type="binding site" evidence="12 14">
    <location>
        <begin position="351"/>
        <end position="354"/>
    </location>
    <ligand>
        <name>ATP</name>
        <dbReference type="ChEBI" id="CHEBI:30616"/>
    </ligand>
</feature>
<evidence type="ECO:0000256" key="15">
    <source>
        <dbReference type="RuleBase" id="RU000532"/>
    </source>
</evidence>
<feature type="binding site" evidence="12 14">
    <location>
        <position position="293"/>
    </location>
    <ligand>
        <name>ATP</name>
        <dbReference type="ChEBI" id="CHEBI:30616"/>
    </ligand>
</feature>
<organism evidence="16 17">
    <name type="scientific">Desulfurispira natronophila</name>
    <dbReference type="NCBI Taxonomy" id="682562"/>
    <lineage>
        <taxon>Bacteria</taxon>
        <taxon>Pseudomonadati</taxon>
        <taxon>Chrysiogenota</taxon>
        <taxon>Chrysiogenia</taxon>
        <taxon>Chrysiogenales</taxon>
        <taxon>Chrysiogenaceae</taxon>
        <taxon>Desulfurispira</taxon>
    </lineage>
</organism>
<keyword evidence="10 12" id="KW-0067">ATP-binding</keyword>
<dbReference type="Gene3D" id="3.40.50.1260">
    <property type="entry name" value="Phosphoglycerate kinase, N-terminal domain"/>
    <property type="match status" value="2"/>
</dbReference>
<dbReference type="GO" id="GO:0043531">
    <property type="term" value="F:ADP binding"/>
    <property type="evidence" value="ECO:0007669"/>
    <property type="project" value="TreeGrafter"/>
</dbReference>
<feature type="binding site" evidence="13">
    <location>
        <position position="118"/>
    </location>
    <ligand>
        <name>(2R)-3-phosphoglycerate</name>
        <dbReference type="ChEBI" id="CHEBI:58272"/>
    </ligand>
</feature>
<feature type="binding site" evidence="12 13">
    <location>
        <begin position="59"/>
        <end position="62"/>
    </location>
    <ligand>
        <name>substrate</name>
    </ligand>
</feature>
<dbReference type="Pfam" id="PF00162">
    <property type="entry name" value="PGK"/>
    <property type="match status" value="1"/>
</dbReference>
<evidence type="ECO:0000313" key="16">
    <source>
        <dbReference type="EMBL" id="MBB5021084.1"/>
    </source>
</evidence>
<dbReference type="EMBL" id="JACHID010000002">
    <property type="protein sequence ID" value="MBB5021084.1"/>
    <property type="molecule type" value="Genomic_DNA"/>
</dbReference>
<evidence type="ECO:0000256" key="4">
    <source>
        <dbReference type="ARBA" id="ARBA00011245"/>
    </source>
</evidence>
<dbReference type="PRINTS" id="PR00477">
    <property type="entry name" value="PHGLYCKINASE"/>
</dbReference>
<dbReference type="InterPro" id="IPR015911">
    <property type="entry name" value="Phosphoglycerate_kinase_CS"/>
</dbReference>
<keyword evidence="7 12" id="KW-0808">Transferase</keyword>
<dbReference type="PIRSF" id="PIRSF000724">
    <property type="entry name" value="Pgk"/>
    <property type="match status" value="1"/>
</dbReference>
<comment type="catalytic activity">
    <reaction evidence="1 12 15">
        <text>(2R)-3-phosphoglycerate + ATP = (2R)-3-phospho-glyceroyl phosphate + ADP</text>
        <dbReference type="Rhea" id="RHEA:14801"/>
        <dbReference type="ChEBI" id="CHEBI:30616"/>
        <dbReference type="ChEBI" id="CHEBI:57604"/>
        <dbReference type="ChEBI" id="CHEBI:58272"/>
        <dbReference type="ChEBI" id="CHEBI:456216"/>
        <dbReference type="EC" id="2.7.2.3"/>
    </reaction>
</comment>
<comment type="subunit">
    <text evidence="4 12">Monomer.</text>
</comment>
<evidence type="ECO:0000256" key="2">
    <source>
        <dbReference type="ARBA" id="ARBA00004838"/>
    </source>
</evidence>
<evidence type="ECO:0000256" key="1">
    <source>
        <dbReference type="ARBA" id="ARBA00000642"/>
    </source>
</evidence>
<evidence type="ECO:0000256" key="7">
    <source>
        <dbReference type="ARBA" id="ARBA00022679"/>
    </source>
</evidence>